<name>A0A8S0SSJ0_OLEEU</name>
<accession>A0A8S0SSJ0</accession>
<evidence type="ECO:0000256" key="1">
    <source>
        <dbReference type="SAM" id="MobiDB-lite"/>
    </source>
</evidence>
<evidence type="ECO:0000313" key="3">
    <source>
        <dbReference type="Proteomes" id="UP000594638"/>
    </source>
</evidence>
<feature type="compositionally biased region" description="Basic and acidic residues" evidence="1">
    <location>
        <begin position="67"/>
        <end position="81"/>
    </location>
</feature>
<dbReference type="Gramene" id="OE9A042561T1">
    <property type="protein sequence ID" value="OE9A042561C1"/>
    <property type="gene ID" value="OE9A042561"/>
</dbReference>
<proteinExistence type="predicted"/>
<organism evidence="2 3">
    <name type="scientific">Olea europaea subsp. europaea</name>
    <dbReference type="NCBI Taxonomy" id="158383"/>
    <lineage>
        <taxon>Eukaryota</taxon>
        <taxon>Viridiplantae</taxon>
        <taxon>Streptophyta</taxon>
        <taxon>Embryophyta</taxon>
        <taxon>Tracheophyta</taxon>
        <taxon>Spermatophyta</taxon>
        <taxon>Magnoliopsida</taxon>
        <taxon>eudicotyledons</taxon>
        <taxon>Gunneridae</taxon>
        <taxon>Pentapetalae</taxon>
        <taxon>asterids</taxon>
        <taxon>lamiids</taxon>
        <taxon>Lamiales</taxon>
        <taxon>Oleaceae</taxon>
        <taxon>Oleeae</taxon>
        <taxon>Olea</taxon>
    </lineage>
</organism>
<feature type="region of interest" description="Disordered" evidence="1">
    <location>
        <begin position="57"/>
        <end position="81"/>
    </location>
</feature>
<gene>
    <name evidence="2" type="ORF">OLEA9_A042561</name>
</gene>
<dbReference type="Proteomes" id="UP000594638">
    <property type="component" value="Unassembled WGS sequence"/>
</dbReference>
<dbReference type="EMBL" id="CACTIH010005504">
    <property type="protein sequence ID" value="CAA2995554.1"/>
    <property type="molecule type" value="Genomic_DNA"/>
</dbReference>
<feature type="non-terminal residue" evidence="2">
    <location>
        <position position="1"/>
    </location>
</feature>
<reference evidence="2 3" key="1">
    <citation type="submission" date="2019-12" db="EMBL/GenBank/DDBJ databases">
        <authorList>
            <person name="Alioto T."/>
            <person name="Alioto T."/>
            <person name="Gomez Garrido J."/>
        </authorList>
    </citation>
    <scope>NUCLEOTIDE SEQUENCE [LARGE SCALE GENOMIC DNA]</scope>
</reference>
<keyword evidence="3" id="KW-1185">Reference proteome</keyword>
<evidence type="ECO:0000313" key="2">
    <source>
        <dbReference type="EMBL" id="CAA2995554.1"/>
    </source>
</evidence>
<dbReference type="AlphaFoldDB" id="A0A8S0SSJ0"/>
<protein>
    <submittedName>
        <fullName evidence="2">Uncharacterized protein</fullName>
    </submittedName>
</protein>
<sequence length="81" mass="8925">SLALGSVNISYLQSSKDKKSQQIATHSPVRGDAAVSRCASIFYHCAFNSRVIIRARGRQGQEETVGSEEKDKEDSLRNGQR</sequence>
<comment type="caution">
    <text evidence="2">The sequence shown here is derived from an EMBL/GenBank/DDBJ whole genome shotgun (WGS) entry which is preliminary data.</text>
</comment>